<dbReference type="Proteomes" id="UP000266313">
    <property type="component" value="Chromosome"/>
</dbReference>
<keyword evidence="2" id="KW-1185">Reference proteome</keyword>
<evidence type="ECO:0000313" key="2">
    <source>
        <dbReference type="Proteomes" id="UP000266313"/>
    </source>
</evidence>
<evidence type="ECO:0000313" key="1">
    <source>
        <dbReference type="EMBL" id="BBA36433.1"/>
    </source>
</evidence>
<organism evidence="1 2">
    <name type="scientific">Methylocaldum marinum</name>
    <dbReference type="NCBI Taxonomy" id="1432792"/>
    <lineage>
        <taxon>Bacteria</taxon>
        <taxon>Pseudomonadati</taxon>
        <taxon>Pseudomonadota</taxon>
        <taxon>Gammaproteobacteria</taxon>
        <taxon>Methylococcales</taxon>
        <taxon>Methylococcaceae</taxon>
        <taxon>Methylocaldum</taxon>
    </lineage>
</organism>
<reference evidence="1 2" key="1">
    <citation type="submission" date="2016-12" db="EMBL/GenBank/DDBJ databases">
        <title>Genome sequencing of Methylocaldum marinum.</title>
        <authorList>
            <person name="Takeuchi M."/>
            <person name="Kamagata Y."/>
            <person name="Hiraoka S."/>
            <person name="Oshima K."/>
            <person name="Hattori M."/>
            <person name="Iwasaki W."/>
        </authorList>
    </citation>
    <scope>NUCLEOTIDE SEQUENCE [LARGE SCALE GENOMIC DNA]</scope>
    <source>
        <strain evidence="1 2">S8</strain>
    </source>
</reference>
<dbReference type="KEGG" id="mmai:sS8_4503"/>
<dbReference type="EMBL" id="AP017928">
    <property type="protein sequence ID" value="BBA36433.1"/>
    <property type="molecule type" value="Genomic_DNA"/>
</dbReference>
<protein>
    <submittedName>
        <fullName evidence="1">Uncharacterized protein</fullName>
    </submittedName>
</protein>
<accession>A0A250KXN0</accession>
<proteinExistence type="predicted"/>
<name>A0A250KXN0_9GAMM</name>
<sequence>MTSTLLVLLSKPSGLCTAVLCVWAGAQGRPPGADGFQIDVEMSAGSVCRQGIRNAVSTTGA</sequence>
<dbReference type="AlphaFoldDB" id="A0A250KXN0"/>
<gene>
    <name evidence="1" type="ORF">sS8_4503</name>
</gene>